<feature type="transmembrane region" description="Helical" evidence="7">
    <location>
        <begin position="590"/>
        <end position="614"/>
    </location>
</feature>
<feature type="transmembrane region" description="Helical" evidence="7">
    <location>
        <begin position="333"/>
        <end position="360"/>
    </location>
</feature>
<keyword evidence="4 7" id="KW-0732">Signal</keyword>
<keyword evidence="6 7" id="KW-0472">Membrane</keyword>
<comment type="subcellular location">
    <subcellularLocation>
        <location evidence="1">Membrane</location>
        <topology evidence="1">Multi-pass membrane protein</topology>
    </subcellularLocation>
</comment>
<feature type="transmembrane region" description="Helical" evidence="7">
    <location>
        <begin position="366"/>
        <end position="391"/>
    </location>
</feature>
<comment type="caution">
    <text evidence="8">The sequence shown here is derived from an EMBL/GenBank/DDBJ whole genome shotgun (WGS) entry which is preliminary data.</text>
</comment>
<protein>
    <recommendedName>
        <fullName evidence="7">Transmembrane 9 superfamily member</fullName>
    </recommendedName>
</protein>
<keyword evidence="3 7" id="KW-0812">Transmembrane</keyword>
<dbReference type="AlphaFoldDB" id="A0A9P7BIB7"/>
<dbReference type="GO" id="GO:0000329">
    <property type="term" value="C:fungal-type vacuole membrane"/>
    <property type="evidence" value="ECO:0007669"/>
    <property type="project" value="TreeGrafter"/>
</dbReference>
<dbReference type="PANTHER" id="PTHR10766">
    <property type="entry name" value="TRANSMEMBRANE 9 SUPERFAMILY PROTEIN"/>
    <property type="match status" value="1"/>
</dbReference>
<dbReference type="PANTHER" id="PTHR10766:SF111">
    <property type="entry name" value="TRANSMEMBRANE 9 SUPERFAMILY MEMBER 2"/>
    <property type="match status" value="1"/>
</dbReference>
<accession>A0A9P7BIB7</accession>
<dbReference type="InterPro" id="IPR004240">
    <property type="entry name" value="EMP70"/>
</dbReference>
<dbReference type="GO" id="GO:0005768">
    <property type="term" value="C:endosome"/>
    <property type="evidence" value="ECO:0007669"/>
    <property type="project" value="TreeGrafter"/>
</dbReference>
<proteinExistence type="inferred from homology"/>
<feature type="transmembrane region" description="Helical" evidence="7">
    <location>
        <begin position="403"/>
        <end position="428"/>
    </location>
</feature>
<evidence type="ECO:0000256" key="7">
    <source>
        <dbReference type="RuleBase" id="RU363079"/>
    </source>
</evidence>
<evidence type="ECO:0000256" key="4">
    <source>
        <dbReference type="ARBA" id="ARBA00022729"/>
    </source>
</evidence>
<evidence type="ECO:0000256" key="2">
    <source>
        <dbReference type="ARBA" id="ARBA00005227"/>
    </source>
</evidence>
<reference evidence="8" key="1">
    <citation type="submission" date="2020-11" db="EMBL/GenBank/DDBJ databases">
        <title>Kefir isolates.</title>
        <authorList>
            <person name="Marcisauskas S."/>
            <person name="Kim Y."/>
            <person name="Blasche S."/>
        </authorList>
    </citation>
    <scope>NUCLEOTIDE SEQUENCE</scope>
    <source>
        <strain evidence="8">Olga-1</strain>
    </source>
</reference>
<feature type="chain" id="PRO_5040531989" description="Transmembrane 9 superfamily member" evidence="7">
    <location>
        <begin position="23"/>
        <end position="630"/>
    </location>
</feature>
<dbReference type="GO" id="GO:0007034">
    <property type="term" value="P:vacuolar transport"/>
    <property type="evidence" value="ECO:0007669"/>
    <property type="project" value="TreeGrafter"/>
</dbReference>
<evidence type="ECO:0000313" key="9">
    <source>
        <dbReference type="Proteomes" id="UP000697127"/>
    </source>
</evidence>
<dbReference type="GO" id="GO:0072657">
    <property type="term" value="P:protein localization to membrane"/>
    <property type="evidence" value="ECO:0007669"/>
    <property type="project" value="TreeGrafter"/>
</dbReference>
<evidence type="ECO:0000256" key="1">
    <source>
        <dbReference type="ARBA" id="ARBA00004141"/>
    </source>
</evidence>
<organism evidence="8 9">
    <name type="scientific">Pichia californica</name>
    <dbReference type="NCBI Taxonomy" id="460514"/>
    <lineage>
        <taxon>Eukaryota</taxon>
        <taxon>Fungi</taxon>
        <taxon>Dikarya</taxon>
        <taxon>Ascomycota</taxon>
        <taxon>Saccharomycotina</taxon>
        <taxon>Pichiomycetes</taxon>
        <taxon>Pichiales</taxon>
        <taxon>Pichiaceae</taxon>
        <taxon>Pichia</taxon>
    </lineage>
</organism>
<sequence length="630" mass="71803">MVGFKKLSTALTILFSISSSNAFYLPGVAPTSYNVGDKVELDVNHITPSMRKQDENSVTYLYSYDYYFEKFHFCEPENGKQKQSESLGSILFGDRIFNSPFEFKLLENTTCNKLCTTNYPKDDSIFVNKNIRAGFQFNMMIDGLPVARTLVDAKTDDIFYSSGFNIGFDDEENLPHLYNHYDFFIEYHLRSDGTYRVVGATVNPISIKYIDPDEIKCEFDEDSIIEPVRLSEEESTDVTFSYSVFWVPSDTAWATRWDKYLHVYDPKIQWFALLNFSLIVIILTIIMSHVLFKTLKNDITKYNEVNLDDDVIDEMGWKLIYGDVFRPPKNPMLLSVLVGSGIQILLMALTSCFLAAFGLLSPSNRGSLATVMFVLYSLYGSIGSYYSAIIYKFFQGQDWKINMLLTPILVPGGIFATFIFINFFLIIVHSSGAVPLGTMLVIFLIWILVSVPYSCIGSLLALKKKAIVIPVKVNQISRQIPPQPWYMKTQYLSLIAGIFPFGAIAIEMYFIYNSLWFNRIFYMFGFLLFCFVLMLITCMLVTLLLIYFSLCNENYNWQWKSYFVSGGISIYIFLHAIILSKLNLGGLTSVVLYVGYSALIATIVGIMCGTIGFLSSMYLTLHIYGQIKVD</sequence>
<evidence type="ECO:0000256" key="3">
    <source>
        <dbReference type="ARBA" id="ARBA00022692"/>
    </source>
</evidence>
<gene>
    <name evidence="8" type="ORF">C6P40_001812</name>
</gene>
<keyword evidence="9" id="KW-1185">Reference proteome</keyword>
<dbReference type="Proteomes" id="UP000697127">
    <property type="component" value="Unassembled WGS sequence"/>
</dbReference>
<feature type="transmembrane region" description="Helical" evidence="7">
    <location>
        <begin position="491"/>
        <end position="512"/>
    </location>
</feature>
<dbReference type="Pfam" id="PF02990">
    <property type="entry name" value="EMP70"/>
    <property type="match status" value="1"/>
</dbReference>
<feature type="transmembrane region" description="Helical" evidence="7">
    <location>
        <begin position="270"/>
        <end position="292"/>
    </location>
</feature>
<comment type="similarity">
    <text evidence="2 7">Belongs to the nonaspanin (TM9SF) (TC 9.A.2) family.</text>
</comment>
<feature type="transmembrane region" description="Helical" evidence="7">
    <location>
        <begin position="440"/>
        <end position="462"/>
    </location>
</feature>
<feature type="transmembrane region" description="Helical" evidence="7">
    <location>
        <begin position="562"/>
        <end position="584"/>
    </location>
</feature>
<evidence type="ECO:0000256" key="5">
    <source>
        <dbReference type="ARBA" id="ARBA00022989"/>
    </source>
</evidence>
<dbReference type="EMBL" id="PUHW01000021">
    <property type="protein sequence ID" value="KAG0690723.1"/>
    <property type="molecule type" value="Genomic_DNA"/>
</dbReference>
<feature type="signal peptide" evidence="7">
    <location>
        <begin position="1"/>
        <end position="22"/>
    </location>
</feature>
<keyword evidence="5 7" id="KW-1133">Transmembrane helix</keyword>
<evidence type="ECO:0000313" key="8">
    <source>
        <dbReference type="EMBL" id="KAG0690723.1"/>
    </source>
</evidence>
<evidence type="ECO:0000256" key="6">
    <source>
        <dbReference type="ARBA" id="ARBA00023136"/>
    </source>
</evidence>
<feature type="transmembrane region" description="Helical" evidence="7">
    <location>
        <begin position="524"/>
        <end position="550"/>
    </location>
</feature>
<name>A0A9P7BIB7_9ASCO</name>